<evidence type="ECO:0000313" key="3">
    <source>
        <dbReference type="Proteomes" id="UP001317822"/>
    </source>
</evidence>
<feature type="chain" id="PRO_5045746173" description="Lipoprotein" evidence="1">
    <location>
        <begin position="21"/>
        <end position="157"/>
    </location>
</feature>
<keyword evidence="1" id="KW-0732">Signal</keyword>
<proteinExistence type="predicted"/>
<organism evidence="2 3">
    <name type="scientific">Lysobacter auxotrophicus</name>
    <dbReference type="NCBI Taxonomy" id="2992573"/>
    <lineage>
        <taxon>Bacteria</taxon>
        <taxon>Pseudomonadati</taxon>
        <taxon>Pseudomonadota</taxon>
        <taxon>Gammaproteobacteria</taxon>
        <taxon>Lysobacterales</taxon>
        <taxon>Lysobacteraceae</taxon>
        <taxon>Lysobacter</taxon>
    </lineage>
</organism>
<protein>
    <recommendedName>
        <fullName evidence="4">Lipoprotein</fullName>
    </recommendedName>
</protein>
<dbReference type="PROSITE" id="PS51257">
    <property type="entry name" value="PROKAR_LIPOPROTEIN"/>
    <property type="match status" value="1"/>
</dbReference>
<sequence>MKTITSAMAVAAVAALTFVAACSTSKAMQASVSAARMPAADGVVCPSEDNGMKGPMTVYVDVQYTPDGTPSAAPDVCYIDSGATVVWRDPPERTTAFNLVFTDKSTHREVAKLKASMVAKRYKLSAVITGEPEQQFKYGIQANGRTVDPAIIIKRSQ</sequence>
<dbReference type="RefSeq" id="WP_281781387.1">
    <property type="nucleotide sequence ID" value="NZ_AP027041.1"/>
</dbReference>
<reference evidence="2 3" key="1">
    <citation type="journal article" date="2023" name="Int. J. Syst. Evol. Microbiol.">
        <title>Physiological and genomic analyses of cobalamin (vitamin B12)-auxotrophy of Lysobacter auxotrophicus sp. nov., a methionine-auxotrophic chitinolytic bacterium isolated from chitin-treated soil.</title>
        <authorList>
            <person name="Saito A."/>
            <person name="Dohra H."/>
            <person name="Hamada M."/>
            <person name="Moriuchi R."/>
            <person name="Kotsuchibashi Y."/>
            <person name="Mori K."/>
        </authorList>
    </citation>
    <scope>NUCLEOTIDE SEQUENCE [LARGE SCALE GENOMIC DNA]</scope>
    <source>
        <strain evidence="2 3">5-21a</strain>
    </source>
</reference>
<feature type="signal peptide" evidence="1">
    <location>
        <begin position="1"/>
        <end position="20"/>
    </location>
</feature>
<dbReference type="Proteomes" id="UP001317822">
    <property type="component" value="Chromosome"/>
</dbReference>
<keyword evidence="3" id="KW-1185">Reference proteome</keyword>
<evidence type="ECO:0000313" key="2">
    <source>
        <dbReference type="EMBL" id="BDU15953.1"/>
    </source>
</evidence>
<evidence type="ECO:0008006" key="4">
    <source>
        <dbReference type="Google" id="ProtNLM"/>
    </source>
</evidence>
<name>A0ABM8DBJ6_9GAMM</name>
<accession>A0ABM8DBJ6</accession>
<dbReference type="EMBL" id="AP027041">
    <property type="protein sequence ID" value="BDU15953.1"/>
    <property type="molecule type" value="Genomic_DNA"/>
</dbReference>
<gene>
    <name evidence="2" type="ORF">LA521A_11540</name>
</gene>
<evidence type="ECO:0000256" key="1">
    <source>
        <dbReference type="SAM" id="SignalP"/>
    </source>
</evidence>